<comment type="caution">
    <text evidence="1">The sequence shown here is derived from an EMBL/GenBank/DDBJ whole genome shotgun (WGS) entry which is preliminary data.</text>
</comment>
<evidence type="ECO:0000313" key="1">
    <source>
        <dbReference type="EMBL" id="MDC9621656.1"/>
    </source>
</evidence>
<protein>
    <submittedName>
        <fullName evidence="1">Uncharacterized protein</fullName>
    </submittedName>
</protein>
<gene>
    <name evidence="1" type="ORF">PSI22_08410</name>
</gene>
<keyword evidence="2" id="KW-1185">Reference proteome</keyword>
<proteinExistence type="predicted"/>
<accession>A0ABT5M5V1</accession>
<organism evidence="1 2">
    <name type="scientific">Xenorhabdus aichiensis</name>
    <dbReference type="NCBI Taxonomy" id="3025874"/>
    <lineage>
        <taxon>Bacteria</taxon>
        <taxon>Pseudomonadati</taxon>
        <taxon>Pseudomonadota</taxon>
        <taxon>Gammaproteobacteria</taxon>
        <taxon>Enterobacterales</taxon>
        <taxon>Morganellaceae</taxon>
        <taxon>Xenorhabdus</taxon>
    </lineage>
</organism>
<reference evidence="1 2" key="1">
    <citation type="submission" date="2023-02" db="EMBL/GenBank/DDBJ databases">
        <title>Entomopathogenic bacteria.</title>
        <authorList>
            <person name="Machado R.A."/>
        </authorList>
    </citation>
    <scope>NUCLEOTIDE SEQUENCE [LARGE SCALE GENOMIC DNA]</scope>
    <source>
        <strain evidence="1 2">XENO-7</strain>
    </source>
</reference>
<sequence length="61" mass="6825">MQSPAGVMTGRGDCEISAEHLKEILSKCKCAGRYFSTCWLLANILRPTPEEKRQLSSQAPW</sequence>
<name>A0ABT5M5V1_9GAMM</name>
<dbReference type="EMBL" id="JAQRFO010000014">
    <property type="protein sequence ID" value="MDC9621656.1"/>
    <property type="molecule type" value="Genomic_DNA"/>
</dbReference>
<dbReference type="Proteomes" id="UP001214757">
    <property type="component" value="Unassembled WGS sequence"/>
</dbReference>
<evidence type="ECO:0000313" key="2">
    <source>
        <dbReference type="Proteomes" id="UP001214757"/>
    </source>
</evidence>
<dbReference type="RefSeq" id="WP_273579363.1">
    <property type="nucleotide sequence ID" value="NZ_JAQRFO010000014.1"/>
</dbReference>